<comment type="caution">
    <text evidence="4">The sequence shown here is derived from an EMBL/GenBank/DDBJ whole genome shotgun (WGS) entry which is preliminary data.</text>
</comment>
<name>A0A4R6RN90_9BURK</name>
<sequence>MSPIPSPVQVPAPGRKPVITRDDIVAAALKLVGPQRSVSSLSLREVAREAGIAPNSFYRHFHDMDELAVALIELAGRSLRDIIGSARSRARTDASVVRSSIEVFVAQLRSDDRLLHILLREGNVGSDAFKQAVERQLTFFEEELTLDLVRLARAERTGLYEPALTARAITRLVFAIAATAMDQPADQQAQLTEQLIQMVRMIVAGTQTLAAQSREDAQVAVR</sequence>
<protein>
    <submittedName>
        <fullName evidence="4">TetR family transcriptional regulator</fullName>
    </submittedName>
</protein>
<evidence type="ECO:0000256" key="2">
    <source>
        <dbReference type="PROSITE-ProRule" id="PRU00335"/>
    </source>
</evidence>
<evidence type="ECO:0000259" key="3">
    <source>
        <dbReference type="PROSITE" id="PS50977"/>
    </source>
</evidence>
<gene>
    <name evidence="4" type="ORF">EV672_101207</name>
</gene>
<dbReference type="InterPro" id="IPR001647">
    <property type="entry name" value="HTH_TetR"/>
</dbReference>
<dbReference type="PANTHER" id="PTHR47752">
    <property type="entry name" value="HTH-TYPE TRANSCRIPTIONAL REPRESSOR FABR"/>
    <property type="match status" value="1"/>
</dbReference>
<reference evidence="4 5" key="1">
    <citation type="submission" date="2019-03" db="EMBL/GenBank/DDBJ databases">
        <title>Genomic Encyclopedia of Type Strains, Phase IV (KMG-IV): sequencing the most valuable type-strain genomes for metagenomic binning, comparative biology and taxonomic classification.</title>
        <authorList>
            <person name="Goeker M."/>
        </authorList>
    </citation>
    <scope>NUCLEOTIDE SEQUENCE [LARGE SCALE GENOMIC DNA]</scope>
    <source>
        <strain evidence="4 5">DSM 11901</strain>
    </source>
</reference>
<evidence type="ECO:0000256" key="1">
    <source>
        <dbReference type="ARBA" id="ARBA00023125"/>
    </source>
</evidence>
<feature type="domain" description="HTH tetR-type" evidence="3">
    <location>
        <begin position="18"/>
        <end position="79"/>
    </location>
</feature>
<evidence type="ECO:0000313" key="4">
    <source>
        <dbReference type="EMBL" id="TDP88070.1"/>
    </source>
</evidence>
<dbReference type="RefSeq" id="WP_133605728.1">
    <property type="nucleotide sequence ID" value="NZ_SNXW01000001.1"/>
</dbReference>
<keyword evidence="5" id="KW-1185">Reference proteome</keyword>
<dbReference type="PROSITE" id="PS50977">
    <property type="entry name" value="HTH_TETR_2"/>
    <property type="match status" value="1"/>
</dbReference>
<dbReference type="Gene3D" id="1.10.357.10">
    <property type="entry name" value="Tetracycline Repressor, domain 2"/>
    <property type="match status" value="1"/>
</dbReference>
<dbReference type="InterPro" id="IPR050692">
    <property type="entry name" value="HTH_transcr_repressor_FabR"/>
</dbReference>
<dbReference type="NCBIfam" id="NF008402">
    <property type="entry name" value="PRK11202.1"/>
    <property type="match status" value="1"/>
</dbReference>
<dbReference type="Proteomes" id="UP000294593">
    <property type="component" value="Unassembled WGS sequence"/>
</dbReference>
<dbReference type="PANTHER" id="PTHR47752:SF1">
    <property type="entry name" value="HTH-TYPE TRANSCRIPTIONAL REPRESSOR FABR"/>
    <property type="match status" value="1"/>
</dbReference>
<evidence type="ECO:0000313" key="5">
    <source>
        <dbReference type="Proteomes" id="UP000294593"/>
    </source>
</evidence>
<dbReference type="Pfam" id="PF00440">
    <property type="entry name" value="TetR_N"/>
    <property type="match status" value="1"/>
</dbReference>
<organism evidence="4 5">
    <name type="scientific">Aquabacterium commune</name>
    <dbReference type="NCBI Taxonomy" id="70586"/>
    <lineage>
        <taxon>Bacteria</taxon>
        <taxon>Pseudomonadati</taxon>
        <taxon>Pseudomonadota</taxon>
        <taxon>Betaproteobacteria</taxon>
        <taxon>Burkholderiales</taxon>
        <taxon>Aquabacterium</taxon>
    </lineage>
</organism>
<dbReference type="Gene3D" id="1.10.10.60">
    <property type="entry name" value="Homeodomain-like"/>
    <property type="match status" value="1"/>
</dbReference>
<proteinExistence type="predicted"/>
<accession>A0A4R6RN90</accession>
<dbReference type="SUPFAM" id="SSF46689">
    <property type="entry name" value="Homeodomain-like"/>
    <property type="match status" value="1"/>
</dbReference>
<dbReference type="OrthoDB" id="8617654at2"/>
<dbReference type="InterPro" id="IPR009057">
    <property type="entry name" value="Homeodomain-like_sf"/>
</dbReference>
<keyword evidence="1 2" id="KW-0238">DNA-binding</keyword>
<dbReference type="EMBL" id="SNXW01000001">
    <property type="protein sequence ID" value="TDP88070.1"/>
    <property type="molecule type" value="Genomic_DNA"/>
</dbReference>
<dbReference type="AlphaFoldDB" id="A0A4R6RN90"/>
<dbReference type="GO" id="GO:0003677">
    <property type="term" value="F:DNA binding"/>
    <property type="evidence" value="ECO:0007669"/>
    <property type="project" value="UniProtKB-UniRule"/>
</dbReference>
<feature type="DNA-binding region" description="H-T-H motif" evidence="2">
    <location>
        <begin position="42"/>
        <end position="61"/>
    </location>
</feature>